<dbReference type="PANTHER" id="PTHR34404">
    <property type="entry name" value="REGULATORY PROTEIN, FMDB FAMILY"/>
    <property type="match status" value="1"/>
</dbReference>
<proteinExistence type="predicted"/>
<evidence type="ECO:0000259" key="1">
    <source>
        <dbReference type="SMART" id="SM00834"/>
    </source>
</evidence>
<dbReference type="Pfam" id="PF09723">
    <property type="entry name" value="Zn_ribbon_8"/>
    <property type="match status" value="1"/>
</dbReference>
<dbReference type="Proteomes" id="UP000823914">
    <property type="component" value="Unassembled WGS sequence"/>
</dbReference>
<comment type="caution">
    <text evidence="2">The sequence shown here is derived from an EMBL/GenBank/DDBJ whole genome shotgun (WGS) entry which is preliminary data.</text>
</comment>
<dbReference type="AlphaFoldDB" id="A0A9E2NZE0"/>
<dbReference type="NCBIfam" id="TIGR02605">
    <property type="entry name" value="CxxC_CxxC_SSSS"/>
    <property type="match status" value="1"/>
</dbReference>
<evidence type="ECO:0000313" key="2">
    <source>
        <dbReference type="EMBL" id="MBU3850190.1"/>
    </source>
</evidence>
<dbReference type="SMART" id="SM00834">
    <property type="entry name" value="CxxC_CXXC_SSSS"/>
    <property type="match status" value="1"/>
</dbReference>
<feature type="domain" description="Putative regulatory protein FmdB zinc ribbon" evidence="1">
    <location>
        <begin position="1"/>
        <end position="41"/>
    </location>
</feature>
<name>A0A9E2NZE0_9SPIR</name>
<dbReference type="PANTHER" id="PTHR34404:SF2">
    <property type="entry name" value="CONSERVED SERINE RICH PROTEIN"/>
    <property type="match status" value="1"/>
</dbReference>
<reference evidence="2" key="2">
    <citation type="submission" date="2021-04" db="EMBL/GenBank/DDBJ databases">
        <authorList>
            <person name="Gilroy R."/>
        </authorList>
    </citation>
    <scope>NUCLEOTIDE SEQUENCE</scope>
    <source>
        <strain evidence="2">Gambia15-2214</strain>
    </source>
</reference>
<protein>
    <submittedName>
        <fullName evidence="2">FmdB family transcriptional regulator</fullName>
    </submittedName>
</protein>
<reference evidence="2" key="1">
    <citation type="journal article" date="2021" name="PeerJ">
        <title>Extensive microbial diversity within the chicken gut microbiome revealed by metagenomics and culture.</title>
        <authorList>
            <person name="Gilroy R."/>
            <person name="Ravi A."/>
            <person name="Getino M."/>
            <person name="Pursley I."/>
            <person name="Horton D.L."/>
            <person name="Alikhan N.F."/>
            <person name="Baker D."/>
            <person name="Gharbi K."/>
            <person name="Hall N."/>
            <person name="Watson M."/>
            <person name="Adriaenssens E.M."/>
            <person name="Foster-Nyarko E."/>
            <person name="Jarju S."/>
            <person name="Secka A."/>
            <person name="Antonio M."/>
            <person name="Oren A."/>
            <person name="Chaudhuri R.R."/>
            <person name="La Ragione R."/>
            <person name="Hildebrand F."/>
            <person name="Pallen M.J."/>
        </authorList>
    </citation>
    <scope>NUCLEOTIDE SEQUENCE</scope>
    <source>
        <strain evidence="2">Gambia15-2214</strain>
    </source>
</reference>
<evidence type="ECO:0000313" key="3">
    <source>
        <dbReference type="Proteomes" id="UP000823914"/>
    </source>
</evidence>
<dbReference type="EMBL" id="JAHLFV010000155">
    <property type="protein sequence ID" value="MBU3850190.1"/>
    <property type="molecule type" value="Genomic_DNA"/>
</dbReference>
<dbReference type="InterPro" id="IPR013429">
    <property type="entry name" value="Regulatory_FmdB_Zinc_ribbon"/>
</dbReference>
<accession>A0A9E2NZE0</accession>
<sequence>MPTYEYECEACNKHFEVFQKMSDMPLSECPDCKGHVHRVLSAGIGISFQGSGFYVNDSHSAPACSGSCPAGSACKS</sequence>
<organism evidence="2 3">
    <name type="scientific">Candidatus Treponema excrementipullorum</name>
    <dbReference type="NCBI Taxonomy" id="2838768"/>
    <lineage>
        <taxon>Bacteria</taxon>
        <taxon>Pseudomonadati</taxon>
        <taxon>Spirochaetota</taxon>
        <taxon>Spirochaetia</taxon>
        <taxon>Spirochaetales</taxon>
        <taxon>Treponemataceae</taxon>
        <taxon>Treponema</taxon>
    </lineage>
</organism>
<gene>
    <name evidence="2" type="ORF">IAA16_06455</name>
</gene>